<sequence>MVKPVRKSSSKNPPILSHEFIIQNHADIVSCIAMVFVVGLMVHATSPIASVFITLQHNVTEAREIPLYSPGIKDWACIFFYSLICIVIHAIIQEYVLDKFSKKLHLSKSKLAVFSTSGQLLVFYLVSAGWAINIALKELFLFDISRLWSDYPSPMSFMLKLYFIIQLAYNLHEIPELYFQKTKKEEYFAKASQSLVALALICIPYFLNFNRLLICLLVLHHIAELFYHGSQLIETVDKEEKFTKATRLVSNTLQLLARLGSIILAILTLWYGLALAEQKPLDLNTGHFNTPYIRLGVLGGILALQMYLTFNVINQEIARSRENKVATTVPKTKVQKKEKSKKSKKNEESDLPEVDQNTNKTLRKQKVK</sequence>
<dbReference type="AlphaFoldDB" id="A0A653BJL2"/>
<dbReference type="InterPro" id="IPR016447">
    <property type="entry name" value="Translocation_assoc_membrane"/>
</dbReference>
<evidence type="ECO:0000256" key="5">
    <source>
        <dbReference type="ARBA" id="ARBA00022927"/>
    </source>
</evidence>
<name>A0A653BJL2_CALMS</name>
<feature type="transmembrane region" description="Helical" evidence="9">
    <location>
        <begin position="195"/>
        <end position="219"/>
    </location>
</feature>
<feature type="transmembrane region" description="Helical" evidence="9">
    <location>
        <begin position="255"/>
        <end position="273"/>
    </location>
</feature>
<dbReference type="EMBL" id="CAACVG010001765">
    <property type="protein sequence ID" value="VEN35674.1"/>
    <property type="molecule type" value="Genomic_DNA"/>
</dbReference>
<accession>A0A653BJL2</accession>
<dbReference type="PANTHER" id="PTHR12371">
    <property type="entry name" value="TRANSLOCATION ASSOCIATED MEMBRANE PROTEIN"/>
    <property type="match status" value="1"/>
</dbReference>
<keyword evidence="5" id="KW-0653">Protein transport</keyword>
<gene>
    <name evidence="11" type="ORF">CALMAC_LOCUS1519</name>
</gene>
<evidence type="ECO:0000259" key="10">
    <source>
        <dbReference type="SMART" id="SM00724"/>
    </source>
</evidence>
<feature type="transmembrane region" description="Helical" evidence="9">
    <location>
        <begin position="157"/>
        <end position="175"/>
    </location>
</feature>
<evidence type="ECO:0000313" key="12">
    <source>
        <dbReference type="Proteomes" id="UP000410492"/>
    </source>
</evidence>
<evidence type="ECO:0000256" key="1">
    <source>
        <dbReference type="ARBA" id="ARBA00004141"/>
    </source>
</evidence>
<dbReference type="SMART" id="SM00724">
    <property type="entry name" value="TLC"/>
    <property type="match status" value="1"/>
</dbReference>
<feature type="transmembrane region" description="Helical" evidence="9">
    <location>
        <begin position="112"/>
        <end position="136"/>
    </location>
</feature>
<comment type="subcellular location">
    <subcellularLocation>
        <location evidence="1">Membrane</location>
        <topology evidence="1">Multi-pass membrane protein</topology>
    </subcellularLocation>
</comment>
<feature type="transmembrane region" description="Helical" evidence="9">
    <location>
        <begin position="75"/>
        <end position="92"/>
    </location>
</feature>
<dbReference type="InterPro" id="IPR006634">
    <property type="entry name" value="TLC-dom"/>
</dbReference>
<dbReference type="Proteomes" id="UP000410492">
    <property type="component" value="Unassembled WGS sequence"/>
</dbReference>
<evidence type="ECO:0000256" key="3">
    <source>
        <dbReference type="ARBA" id="ARBA00022448"/>
    </source>
</evidence>
<reference evidence="11 12" key="1">
    <citation type="submission" date="2019-01" db="EMBL/GenBank/DDBJ databases">
        <authorList>
            <person name="Sayadi A."/>
        </authorList>
    </citation>
    <scope>NUCLEOTIDE SEQUENCE [LARGE SCALE GENOMIC DNA]</scope>
</reference>
<keyword evidence="12" id="KW-1185">Reference proteome</keyword>
<evidence type="ECO:0000256" key="7">
    <source>
        <dbReference type="ARBA" id="ARBA00023136"/>
    </source>
</evidence>
<dbReference type="GO" id="GO:0045048">
    <property type="term" value="P:protein insertion into ER membrane"/>
    <property type="evidence" value="ECO:0007669"/>
    <property type="project" value="TreeGrafter"/>
</dbReference>
<comment type="similarity">
    <text evidence="2">Belongs to the TRAM family.</text>
</comment>
<keyword evidence="3" id="KW-0813">Transport</keyword>
<dbReference type="PANTHER" id="PTHR12371:SF11">
    <property type="entry name" value="TRANSLOCATING CHAIN-ASSOCIATED MEMBRANE PROTEIN"/>
    <property type="match status" value="1"/>
</dbReference>
<feature type="domain" description="TLC" evidence="10">
    <location>
        <begin position="112"/>
        <end position="323"/>
    </location>
</feature>
<evidence type="ECO:0000256" key="8">
    <source>
        <dbReference type="SAM" id="MobiDB-lite"/>
    </source>
</evidence>
<dbReference type="Pfam" id="PF03798">
    <property type="entry name" value="TRAM_LAG1_CLN8"/>
    <property type="match status" value="1"/>
</dbReference>
<keyword evidence="7 9" id="KW-0472">Membrane</keyword>
<evidence type="ECO:0000256" key="4">
    <source>
        <dbReference type="ARBA" id="ARBA00022692"/>
    </source>
</evidence>
<evidence type="ECO:0000256" key="2">
    <source>
        <dbReference type="ARBA" id="ARBA00005999"/>
    </source>
</evidence>
<dbReference type="GO" id="GO:0005789">
    <property type="term" value="C:endoplasmic reticulum membrane"/>
    <property type="evidence" value="ECO:0007669"/>
    <property type="project" value="TreeGrafter"/>
</dbReference>
<feature type="region of interest" description="Disordered" evidence="8">
    <location>
        <begin position="324"/>
        <end position="368"/>
    </location>
</feature>
<organism evidence="11 12">
    <name type="scientific">Callosobruchus maculatus</name>
    <name type="common">Southern cowpea weevil</name>
    <name type="synonym">Pulse bruchid</name>
    <dbReference type="NCBI Taxonomy" id="64391"/>
    <lineage>
        <taxon>Eukaryota</taxon>
        <taxon>Metazoa</taxon>
        <taxon>Ecdysozoa</taxon>
        <taxon>Arthropoda</taxon>
        <taxon>Hexapoda</taxon>
        <taxon>Insecta</taxon>
        <taxon>Pterygota</taxon>
        <taxon>Neoptera</taxon>
        <taxon>Endopterygota</taxon>
        <taxon>Coleoptera</taxon>
        <taxon>Polyphaga</taxon>
        <taxon>Cucujiformia</taxon>
        <taxon>Chrysomeloidea</taxon>
        <taxon>Chrysomelidae</taxon>
        <taxon>Bruchinae</taxon>
        <taxon>Bruchini</taxon>
        <taxon>Callosobruchus</taxon>
    </lineage>
</organism>
<feature type="transmembrane region" description="Helical" evidence="9">
    <location>
        <begin position="32"/>
        <end position="55"/>
    </location>
</feature>
<evidence type="ECO:0000256" key="6">
    <source>
        <dbReference type="ARBA" id="ARBA00022989"/>
    </source>
</evidence>
<evidence type="ECO:0000256" key="9">
    <source>
        <dbReference type="SAM" id="Phobius"/>
    </source>
</evidence>
<proteinExistence type="inferred from homology"/>
<dbReference type="OrthoDB" id="3053196at2759"/>
<keyword evidence="6 9" id="KW-1133">Transmembrane helix</keyword>
<dbReference type="GO" id="GO:0006616">
    <property type="term" value="P:SRP-dependent cotranslational protein targeting to membrane, translocation"/>
    <property type="evidence" value="ECO:0007669"/>
    <property type="project" value="InterPro"/>
</dbReference>
<feature type="compositionally biased region" description="Basic residues" evidence="8">
    <location>
        <begin position="333"/>
        <end position="344"/>
    </location>
</feature>
<feature type="transmembrane region" description="Helical" evidence="9">
    <location>
        <begin position="293"/>
        <end position="313"/>
    </location>
</feature>
<evidence type="ECO:0000313" key="11">
    <source>
        <dbReference type="EMBL" id="VEN35674.1"/>
    </source>
</evidence>
<protein>
    <recommendedName>
        <fullName evidence="10">TLC domain-containing protein</fullName>
    </recommendedName>
</protein>
<keyword evidence="4 9" id="KW-0812">Transmembrane</keyword>